<comment type="function">
    <text evidence="5">Involved in nucleotide metabolism via production of dUMP, the immediate precursor of thymidine nucleotides, and decreases the intracellular concentration of dUTP so that uracil cannot be incorporated into DNA.</text>
</comment>
<dbReference type="EMBL" id="CAEY01000440">
    <property type="status" value="NOT_ANNOTATED_CDS"/>
    <property type="molecule type" value="Genomic_DNA"/>
</dbReference>
<evidence type="ECO:0000256" key="1">
    <source>
        <dbReference type="ARBA" id="ARBA00005142"/>
    </source>
</evidence>
<dbReference type="EC" id="3.6.1.23" evidence="5"/>
<dbReference type="SUPFAM" id="SSF51283">
    <property type="entry name" value="dUTPase-like"/>
    <property type="match status" value="1"/>
</dbReference>
<keyword evidence="8" id="KW-1185">Reference proteome</keyword>
<keyword evidence="3 5" id="KW-0378">Hydrolase</keyword>
<reference evidence="7" key="2">
    <citation type="submission" date="2015-06" db="UniProtKB">
        <authorList>
            <consortium name="EnsemblMetazoa"/>
        </authorList>
    </citation>
    <scope>IDENTIFICATION</scope>
</reference>
<evidence type="ECO:0000313" key="8">
    <source>
        <dbReference type="Proteomes" id="UP000015104"/>
    </source>
</evidence>
<dbReference type="NCBIfam" id="NF001862">
    <property type="entry name" value="PRK00601.1"/>
    <property type="match status" value="1"/>
</dbReference>
<dbReference type="Proteomes" id="UP000015104">
    <property type="component" value="Unassembled WGS sequence"/>
</dbReference>
<dbReference type="HOGENOM" id="CLU_068508_2_1_1"/>
<dbReference type="GO" id="GO:0000287">
    <property type="term" value="F:magnesium ion binding"/>
    <property type="evidence" value="ECO:0007669"/>
    <property type="project" value="UniProtKB-UniRule"/>
</dbReference>
<evidence type="ECO:0000256" key="4">
    <source>
        <dbReference type="ARBA" id="ARBA00023080"/>
    </source>
</evidence>
<evidence type="ECO:0000313" key="7">
    <source>
        <dbReference type="EnsemblMetazoa" id="tetur01g04360.1"/>
    </source>
</evidence>
<dbReference type="CDD" id="cd07557">
    <property type="entry name" value="trimeric_dUTPase"/>
    <property type="match status" value="1"/>
</dbReference>
<comment type="pathway">
    <text evidence="1 5">Pyrimidine metabolism; dUMP biosynthesis; dUMP from dCTP (dUTP route): step 2/2.</text>
</comment>
<keyword evidence="4 5" id="KW-0546">Nucleotide metabolism</keyword>
<dbReference type="InterPro" id="IPR008181">
    <property type="entry name" value="dUTPase"/>
</dbReference>
<dbReference type="EnsemblMetazoa" id="tetur01g04360.1">
    <property type="protein sequence ID" value="tetur01g04360.1"/>
    <property type="gene ID" value="tetur01g04360"/>
</dbReference>
<dbReference type="InterPro" id="IPR033704">
    <property type="entry name" value="dUTPase_trimeric"/>
</dbReference>
<comment type="catalytic activity">
    <reaction evidence="5">
        <text>dUTP + H2O = dUMP + diphosphate + H(+)</text>
        <dbReference type="Rhea" id="RHEA:10248"/>
        <dbReference type="ChEBI" id="CHEBI:15377"/>
        <dbReference type="ChEBI" id="CHEBI:15378"/>
        <dbReference type="ChEBI" id="CHEBI:33019"/>
        <dbReference type="ChEBI" id="CHEBI:61555"/>
        <dbReference type="ChEBI" id="CHEBI:246422"/>
        <dbReference type="EC" id="3.6.1.23"/>
    </reaction>
</comment>
<evidence type="ECO:0000256" key="2">
    <source>
        <dbReference type="ARBA" id="ARBA00006581"/>
    </source>
</evidence>
<dbReference type="GO" id="GO:0006226">
    <property type="term" value="P:dUMP biosynthetic process"/>
    <property type="evidence" value="ECO:0007669"/>
    <property type="project" value="UniProtKB-UniRule"/>
</dbReference>
<evidence type="ECO:0000256" key="3">
    <source>
        <dbReference type="ARBA" id="ARBA00022801"/>
    </source>
</evidence>
<organism evidence="7 8">
    <name type="scientific">Tetranychus urticae</name>
    <name type="common">Two-spotted spider mite</name>
    <dbReference type="NCBI Taxonomy" id="32264"/>
    <lineage>
        <taxon>Eukaryota</taxon>
        <taxon>Metazoa</taxon>
        <taxon>Ecdysozoa</taxon>
        <taxon>Arthropoda</taxon>
        <taxon>Chelicerata</taxon>
        <taxon>Arachnida</taxon>
        <taxon>Acari</taxon>
        <taxon>Acariformes</taxon>
        <taxon>Trombidiformes</taxon>
        <taxon>Prostigmata</taxon>
        <taxon>Eleutherengona</taxon>
        <taxon>Raphignathae</taxon>
        <taxon>Tetranychoidea</taxon>
        <taxon>Tetranychidae</taxon>
        <taxon>Tetranychus</taxon>
    </lineage>
</organism>
<comment type="similarity">
    <text evidence="2 5">Belongs to the dUTPase family.</text>
</comment>
<dbReference type="STRING" id="32264.T1JQT1"/>
<dbReference type="eggNOG" id="KOG3370">
    <property type="taxonomic scope" value="Eukaryota"/>
</dbReference>
<dbReference type="GO" id="GO:0004170">
    <property type="term" value="F:dUTP diphosphatase activity"/>
    <property type="evidence" value="ECO:0007669"/>
    <property type="project" value="UniProtKB-UniRule"/>
</dbReference>
<proteinExistence type="inferred from homology"/>
<name>T1JQT1_TETUR</name>
<dbReference type="PANTHER" id="PTHR11241">
    <property type="entry name" value="DEOXYURIDINE 5'-TRIPHOSPHATE NUCLEOTIDOHYDROLASE"/>
    <property type="match status" value="1"/>
</dbReference>
<keyword evidence="5" id="KW-0460">Magnesium</keyword>
<dbReference type="Pfam" id="PF00692">
    <property type="entry name" value="dUTPase"/>
    <property type="match status" value="1"/>
</dbReference>
<dbReference type="NCBIfam" id="TIGR00576">
    <property type="entry name" value="dut"/>
    <property type="match status" value="1"/>
</dbReference>
<dbReference type="InterPro" id="IPR029054">
    <property type="entry name" value="dUTPase-like"/>
</dbReference>
<dbReference type="UniPathway" id="UPA00610">
    <property type="reaction ID" value="UER00666"/>
</dbReference>
<feature type="domain" description="dUTPase-like" evidence="6">
    <location>
        <begin position="19"/>
        <end position="146"/>
    </location>
</feature>
<protein>
    <recommendedName>
        <fullName evidence="5">Deoxyuridine 5'-triphosphate nucleotidohydrolase</fullName>
        <shortName evidence="5">dUTPase</shortName>
        <ecNumber evidence="5">3.6.1.23</ecNumber>
    </recommendedName>
    <alternativeName>
        <fullName evidence="5">dUTP pyrophosphatase</fullName>
    </alternativeName>
</protein>
<dbReference type="Gene3D" id="2.70.40.10">
    <property type="match status" value="1"/>
</dbReference>
<evidence type="ECO:0000259" key="6">
    <source>
        <dbReference type="Pfam" id="PF00692"/>
    </source>
</evidence>
<sequence length="147" mass="16345">MERSQDRLKFKKLDPLAMTPTRTSPLSAGMDLYSIEDVIIPSNGKQLIKTGLQIQTPSRCYGRIAPRSGMAWNHFLDVGAGVVDPDYTGEVKVLIFNHGKEGYGVKRGDRIAQLICEMIVHPEIEEVKEHMELENGRGEEGFGSSGR</sequence>
<reference evidence="8" key="1">
    <citation type="submission" date="2011-08" db="EMBL/GenBank/DDBJ databases">
        <authorList>
            <person name="Rombauts S."/>
        </authorList>
    </citation>
    <scope>NUCLEOTIDE SEQUENCE</scope>
    <source>
        <strain evidence="8">London</strain>
    </source>
</reference>
<evidence type="ECO:0000256" key="5">
    <source>
        <dbReference type="RuleBase" id="RU367024"/>
    </source>
</evidence>
<dbReference type="InterPro" id="IPR036157">
    <property type="entry name" value="dUTPase-like_sf"/>
</dbReference>
<accession>T1JQT1</accession>
<comment type="cofactor">
    <cofactor evidence="5">
        <name>Mg(2+)</name>
        <dbReference type="ChEBI" id="CHEBI:18420"/>
    </cofactor>
</comment>
<dbReference type="GO" id="GO:0046081">
    <property type="term" value="P:dUTP catabolic process"/>
    <property type="evidence" value="ECO:0007669"/>
    <property type="project" value="UniProtKB-UniRule"/>
</dbReference>
<dbReference type="AlphaFoldDB" id="T1JQT1"/>
<dbReference type="PANTHER" id="PTHR11241:SF0">
    <property type="entry name" value="DEOXYURIDINE 5'-TRIPHOSPHATE NUCLEOTIDOHYDROLASE"/>
    <property type="match status" value="1"/>
</dbReference>
<keyword evidence="5" id="KW-0479">Metal-binding</keyword>